<dbReference type="EMBL" id="VUJU01011224">
    <property type="protein sequence ID" value="KAF0711547.1"/>
    <property type="molecule type" value="Genomic_DNA"/>
</dbReference>
<gene>
    <name evidence="2" type="ORF">FWK35_00032681</name>
</gene>
<comment type="caution">
    <text evidence="2">The sequence shown here is derived from an EMBL/GenBank/DDBJ whole genome shotgun (WGS) entry which is preliminary data.</text>
</comment>
<keyword evidence="3" id="KW-1185">Reference proteome</keyword>
<dbReference type="Gene3D" id="1.10.10.60">
    <property type="entry name" value="Homeodomain-like"/>
    <property type="match status" value="1"/>
</dbReference>
<name>A0A6G0VW55_APHCR</name>
<protein>
    <recommendedName>
        <fullName evidence="1">Myb/SANT-like DNA-binding domain-containing protein</fullName>
    </recommendedName>
</protein>
<feature type="domain" description="Myb/SANT-like DNA-binding" evidence="1">
    <location>
        <begin position="40"/>
        <end position="129"/>
    </location>
</feature>
<proteinExistence type="predicted"/>
<dbReference type="Pfam" id="PF13837">
    <property type="entry name" value="Myb_DNA-bind_4"/>
    <property type="match status" value="1"/>
</dbReference>
<reference evidence="2 3" key="1">
    <citation type="submission" date="2019-08" db="EMBL/GenBank/DDBJ databases">
        <title>Whole genome of Aphis craccivora.</title>
        <authorList>
            <person name="Voronova N.V."/>
            <person name="Shulinski R.S."/>
            <person name="Bandarenka Y.V."/>
            <person name="Zhorov D.G."/>
            <person name="Warner D."/>
        </authorList>
    </citation>
    <scope>NUCLEOTIDE SEQUENCE [LARGE SCALE GENOMIC DNA]</scope>
    <source>
        <strain evidence="2">180601</strain>
        <tissue evidence="2">Whole Body</tissue>
    </source>
</reference>
<dbReference type="Proteomes" id="UP000478052">
    <property type="component" value="Unassembled WGS sequence"/>
</dbReference>
<dbReference type="InterPro" id="IPR044822">
    <property type="entry name" value="Myb_DNA-bind_4"/>
</dbReference>
<organism evidence="2 3">
    <name type="scientific">Aphis craccivora</name>
    <name type="common">Cowpea aphid</name>
    <dbReference type="NCBI Taxonomy" id="307492"/>
    <lineage>
        <taxon>Eukaryota</taxon>
        <taxon>Metazoa</taxon>
        <taxon>Ecdysozoa</taxon>
        <taxon>Arthropoda</taxon>
        <taxon>Hexapoda</taxon>
        <taxon>Insecta</taxon>
        <taxon>Pterygota</taxon>
        <taxon>Neoptera</taxon>
        <taxon>Paraneoptera</taxon>
        <taxon>Hemiptera</taxon>
        <taxon>Sternorrhyncha</taxon>
        <taxon>Aphidomorpha</taxon>
        <taxon>Aphidoidea</taxon>
        <taxon>Aphididae</taxon>
        <taxon>Aphidini</taxon>
        <taxon>Aphis</taxon>
        <taxon>Aphis</taxon>
    </lineage>
</organism>
<dbReference type="OrthoDB" id="6816023at2759"/>
<sequence length="283" mass="32434">MVYKSIDEPVDDNQTTFVDESSIENEFIWSSKRPTSKDNEGTETFISIVISEEIQKKMVDKKTVKKKIWQIVYYKMKEAGYLVSDEIIDGGNKCFQKWRNLEKSYQNHKARSMKTGNGFMKAPAHYEILHCFMESKHKINPPSVLDTLSTNTSTISKCIPSIPATNIKIVSSLSSPVPKKSLFSDLSDLEDEEPQLLSHSTLHNPKTTLKPTNKSELLIQTINKQHSEMMMIQKNQHMEFMKVLNEQTKYRMQMAGIFETIAKSLSKEPAKKRKRIASSSESD</sequence>
<dbReference type="AlphaFoldDB" id="A0A6G0VW55"/>
<evidence type="ECO:0000313" key="3">
    <source>
        <dbReference type="Proteomes" id="UP000478052"/>
    </source>
</evidence>
<accession>A0A6G0VW55</accession>
<evidence type="ECO:0000313" key="2">
    <source>
        <dbReference type="EMBL" id="KAF0711547.1"/>
    </source>
</evidence>
<evidence type="ECO:0000259" key="1">
    <source>
        <dbReference type="Pfam" id="PF13837"/>
    </source>
</evidence>